<dbReference type="InterPro" id="IPR013103">
    <property type="entry name" value="RVT_2"/>
</dbReference>
<dbReference type="SMART" id="SM00343">
    <property type="entry name" value="ZnF_C2HC"/>
    <property type="match status" value="1"/>
</dbReference>
<protein>
    <submittedName>
        <fullName evidence="9">Uncharacterized protein</fullName>
    </submittedName>
</protein>
<dbReference type="Pfam" id="PF07727">
    <property type="entry name" value="RVT_2"/>
    <property type="match status" value="1"/>
</dbReference>
<dbReference type="InterPro" id="IPR012337">
    <property type="entry name" value="RNaseH-like_sf"/>
</dbReference>
<evidence type="ECO:0000259" key="7">
    <source>
        <dbReference type="PROSITE" id="PS50158"/>
    </source>
</evidence>
<organism evidence="9 10">
    <name type="scientific">Lolium multiflorum</name>
    <name type="common">Italian ryegrass</name>
    <name type="synonym">Lolium perenne subsp. multiflorum</name>
    <dbReference type="NCBI Taxonomy" id="4521"/>
    <lineage>
        <taxon>Eukaryota</taxon>
        <taxon>Viridiplantae</taxon>
        <taxon>Streptophyta</taxon>
        <taxon>Embryophyta</taxon>
        <taxon>Tracheophyta</taxon>
        <taxon>Spermatophyta</taxon>
        <taxon>Magnoliopsida</taxon>
        <taxon>Liliopsida</taxon>
        <taxon>Poales</taxon>
        <taxon>Poaceae</taxon>
        <taxon>BOP clade</taxon>
        <taxon>Pooideae</taxon>
        <taxon>Poodae</taxon>
        <taxon>Poeae</taxon>
        <taxon>Poeae Chloroplast Group 2 (Poeae type)</taxon>
        <taxon>Loliodinae</taxon>
        <taxon>Loliinae</taxon>
        <taxon>Lolium</taxon>
    </lineage>
</organism>
<dbReference type="GO" id="GO:0003676">
    <property type="term" value="F:nucleic acid binding"/>
    <property type="evidence" value="ECO:0007669"/>
    <property type="project" value="InterPro"/>
</dbReference>
<dbReference type="SUPFAM" id="SSF53098">
    <property type="entry name" value="Ribonuclease H-like"/>
    <property type="match status" value="1"/>
</dbReference>
<dbReference type="Pfam" id="PF22936">
    <property type="entry name" value="Pol_BBD"/>
    <property type="match status" value="1"/>
</dbReference>
<dbReference type="Pfam" id="PF25597">
    <property type="entry name" value="SH3_retrovirus"/>
    <property type="match status" value="1"/>
</dbReference>
<evidence type="ECO:0000313" key="10">
    <source>
        <dbReference type="Proteomes" id="UP001231189"/>
    </source>
</evidence>
<dbReference type="EMBL" id="JAUUTY010000004">
    <property type="protein sequence ID" value="KAK1646572.1"/>
    <property type="molecule type" value="Genomic_DNA"/>
</dbReference>
<dbReference type="InterPro" id="IPR054722">
    <property type="entry name" value="PolX-like_BBD"/>
</dbReference>
<keyword evidence="5" id="KW-0175">Coiled coil</keyword>
<evidence type="ECO:0000256" key="3">
    <source>
        <dbReference type="ARBA" id="ARBA00022801"/>
    </source>
</evidence>
<accession>A0AAD8S934</accession>
<dbReference type="InterPro" id="IPR001878">
    <property type="entry name" value="Znf_CCHC"/>
</dbReference>
<dbReference type="InterPro" id="IPR039537">
    <property type="entry name" value="Retrotran_Ty1/copia-like"/>
</dbReference>
<dbReference type="InterPro" id="IPR036875">
    <property type="entry name" value="Znf_CCHC_sf"/>
</dbReference>
<dbReference type="PROSITE" id="PS50158">
    <property type="entry name" value="ZF_CCHC"/>
    <property type="match status" value="1"/>
</dbReference>
<feature type="compositionally biased region" description="Basic and acidic residues" evidence="6">
    <location>
        <begin position="673"/>
        <end position="692"/>
    </location>
</feature>
<feature type="region of interest" description="Disordered" evidence="6">
    <location>
        <begin position="1200"/>
        <end position="1276"/>
    </location>
</feature>
<dbReference type="PANTHER" id="PTHR42648">
    <property type="entry name" value="TRANSPOSASE, PUTATIVE-RELATED"/>
    <property type="match status" value="1"/>
</dbReference>
<feature type="domain" description="CCHC-type" evidence="7">
    <location>
        <begin position="258"/>
        <end position="272"/>
    </location>
</feature>
<dbReference type="InterPro" id="IPR057670">
    <property type="entry name" value="SH3_retrovirus"/>
</dbReference>
<evidence type="ECO:0000256" key="2">
    <source>
        <dbReference type="ARBA" id="ARBA00022723"/>
    </source>
</evidence>
<feature type="coiled-coil region" evidence="5">
    <location>
        <begin position="436"/>
        <end position="463"/>
    </location>
</feature>
<gene>
    <name evidence="9" type="ORF">QYE76_064377</name>
</gene>
<feature type="coiled-coil region" evidence="5">
    <location>
        <begin position="492"/>
        <end position="540"/>
    </location>
</feature>
<keyword evidence="4" id="KW-0863">Zinc-finger</keyword>
<dbReference type="Gene3D" id="3.30.420.10">
    <property type="entry name" value="Ribonuclease H-like superfamily/Ribonuclease H"/>
    <property type="match status" value="1"/>
</dbReference>
<sequence length="1934" mass="219303">CSVELWEIILHGYREPQDPIRLTSTEFYNRQLNASARDKIRSGINRKLLDQVNDISSAKELWDRIVVLTEGTDLIQSSLYETAKQEAHRFMIREGESLADAYARLGALKVRIKGLGAEKYDDGFEMNEGFIKSKVIAMIAVKQEDTNLALNLQIMTKSADLNSDDLVSYVAANENMAKAGKMLMAMNRVDEASHNHEASHNLALKARADHGGEEEYEIEEDEEMTSTSDIATDFAFFAKKYKGKLPMLLNDKKKKRTCYNCDEESHFSNECPYEKRVDKPKFIKGVKPRLKPNPINDRYKRNKGRAFVGAEYLSDEEEEDEEKEAGVAGLAFSKPGSLFTYDYSKDYSTENDVGSSFMARITQDDDSDDSSSSTTVGSCLMARETKVMEPPPSLSSVLDNEAENQDELTVLKELYNVRCTLRGEALVKFDFLMDSLKEKDESIEELEYHLNDKERRFNLLRQELKTERCISQGLKQQIETYELDKVKDLETIERAQSLTQELNASKEELEVAHASLTRDLDHLERANKLVKDELKKLGKNHDLLQETYSKALESMNDSIVDKNVACSSTTFTSEHAKLVAEHVRLQEELSSHVETNTYLESLVTIYGLNYYPNESACEQATTLEENVRLKKELAKFTTTKSKMGLDDLLSKQRSNNQKYGLGYVPKPYKKNNYKKEKPAQEKNKKVTNDGKAPKGKAASGDRTGPNNHYALFVDYYGDVYANYVGPRNGYAYRGYSIWGYSSGGPKWVFDSGCTNHMTGGRGVLDQFIEDINKKSSITFGDNSKGKVLGYGKVAISKDLCLETVMLVEHLGYNLLSIYLADAGYNSYFTKYYVQVFRSDNLKLVLVGYVENNLYVVDLSKESPSPSTCLMAAKHDEGWLWHRRLGHVNMRNLKQLLKGEHIVGLTGISFEKDRVCSACVAGKQLKKKHPIKSIVTTSRPLELLHLDIFGPSHYDTLGGSKYGLVIVDDYSRFSWVFLLKSKDETHREFITFAKKAQRTYESEIKAIRTDNGTEFKNYTMQEFVDDEGIKHEFSAPYTPQQNGVVERKNRTIIEMARTMLSEFNSPHNFWGEAISTAVHYSNRLFLRPLHNKTPYELLTGNKPNVMYIRVFGCKCLVKNNKGKLGKFETRTIEGIFVGYAENSHAYRYYNRSTGTIEVSCDVVFLEDNGSQVEQVVPCVAGNDDDPSSAIKHMGIGHIRPMEVHSDDQGDGIEVSSSPQVEPSSTQVEPSSATQDISSTQDEPHPEEQEESPQPTEQDHDDDQETSSTHVQAQVVPHDQVLARDEFIDHEGTIRKIKAATRASDMKVDLVLGSISKGVVTRRHHALLMTYCQHHAFVSSFEPLKVHEALVDPDWVIAMQEELECFTRNEVWSLVERPKDHRINVIGTKWVFKNKQDEDGIVIRNKARLVAQGFAQIEGSWSGEGRGNVAKRGRTVDPPRRSSSRVPPQTHQGTDIGSSAGGRTKSVVGKRKDKHAAQEDDEVVPTFNVGNVNRLEWQELRTVNPYRFEQRTYTQGDKFFWTKTQAVLWDGYYDSHEFMKNGDIVSPKAINTVELGLHEATKYRFVVGTLKGMGLYDLMCLKPDDQQEDPTFCPLLVRQFHCTVFFHDDEDRTITWMTGKRKYSCTYSQFRAAMGCGDDNAPGYKIHSRSKLTKGDISFCYPANPIPGPPTISGMYYSYLVLAKMFRENLISKSGDTSEVRNYHLNLMYYCHPDRVRKIDGCDLIFCELKRAVLDRMTPNYAQYVQRLINYIVPAPLNTLGEKVIMDAFKIPTQDATRPDVPSMMPTTERRSKERHDHDASSSYSRHPKHGAARFFSSMWQMCKNTNDVAHQSLALNQETRRRQNEFMATRNVPVPPPGHELAPVVAPQWEMPPITDEMIQNFDFSMYAHGGLLPRTARTPTPPADDGDGDGDEDEVDSAARDDDEGSYSTGHEFY</sequence>
<reference evidence="9" key="1">
    <citation type="submission" date="2023-07" db="EMBL/GenBank/DDBJ databases">
        <title>A chromosome-level genome assembly of Lolium multiflorum.</title>
        <authorList>
            <person name="Chen Y."/>
            <person name="Copetti D."/>
            <person name="Kolliker R."/>
            <person name="Studer B."/>
        </authorList>
    </citation>
    <scope>NUCLEOTIDE SEQUENCE</scope>
    <source>
        <strain evidence="9">02402/16</strain>
        <tissue evidence="9">Leaf</tissue>
    </source>
</reference>
<feature type="region of interest" description="Disordered" evidence="6">
    <location>
        <begin position="1423"/>
        <end position="1480"/>
    </location>
</feature>
<evidence type="ECO:0000313" key="9">
    <source>
        <dbReference type="EMBL" id="KAK1646572.1"/>
    </source>
</evidence>
<feature type="domain" description="Integrase catalytic" evidence="8">
    <location>
        <begin position="935"/>
        <end position="1101"/>
    </location>
</feature>
<evidence type="ECO:0000256" key="1">
    <source>
        <dbReference type="ARBA" id="ARBA00022670"/>
    </source>
</evidence>
<dbReference type="PROSITE" id="PS50994">
    <property type="entry name" value="INTEGRASE"/>
    <property type="match status" value="1"/>
</dbReference>
<comment type="caution">
    <text evidence="9">The sequence shown here is derived from an EMBL/GenBank/DDBJ whole genome shotgun (WGS) entry which is preliminary data.</text>
</comment>
<dbReference type="Proteomes" id="UP001231189">
    <property type="component" value="Unassembled WGS sequence"/>
</dbReference>
<feature type="compositionally biased region" description="Polar residues" evidence="6">
    <location>
        <begin position="1226"/>
        <end position="1238"/>
    </location>
</feature>
<keyword evidence="3" id="KW-0378">Hydrolase</keyword>
<dbReference type="InterPro" id="IPR025724">
    <property type="entry name" value="GAG-pre-integrase_dom"/>
</dbReference>
<feature type="region of interest" description="Disordered" evidence="6">
    <location>
        <begin position="656"/>
        <end position="702"/>
    </location>
</feature>
<feature type="compositionally biased region" description="Low complexity" evidence="6">
    <location>
        <begin position="1212"/>
        <end position="1225"/>
    </location>
</feature>
<evidence type="ECO:0000256" key="6">
    <source>
        <dbReference type="SAM" id="MobiDB-lite"/>
    </source>
</evidence>
<dbReference type="GO" id="GO:0008233">
    <property type="term" value="F:peptidase activity"/>
    <property type="evidence" value="ECO:0007669"/>
    <property type="project" value="UniProtKB-KW"/>
</dbReference>
<feature type="non-terminal residue" evidence="9">
    <location>
        <position position="1934"/>
    </location>
</feature>
<dbReference type="GO" id="GO:0008270">
    <property type="term" value="F:zinc ion binding"/>
    <property type="evidence" value="ECO:0007669"/>
    <property type="project" value="UniProtKB-KW"/>
</dbReference>
<evidence type="ECO:0000259" key="8">
    <source>
        <dbReference type="PROSITE" id="PS50994"/>
    </source>
</evidence>
<keyword evidence="1" id="KW-0645">Protease</keyword>
<dbReference type="GO" id="GO:0015074">
    <property type="term" value="P:DNA integration"/>
    <property type="evidence" value="ECO:0007669"/>
    <property type="project" value="InterPro"/>
</dbReference>
<keyword evidence="2" id="KW-0479">Metal-binding</keyword>
<dbReference type="Pfam" id="PF13976">
    <property type="entry name" value="gag_pre-integrs"/>
    <property type="match status" value="1"/>
</dbReference>
<dbReference type="Pfam" id="PF00665">
    <property type="entry name" value="rve"/>
    <property type="match status" value="1"/>
</dbReference>
<dbReference type="GO" id="GO:0006508">
    <property type="term" value="P:proteolysis"/>
    <property type="evidence" value="ECO:0007669"/>
    <property type="project" value="UniProtKB-KW"/>
</dbReference>
<keyword evidence="4" id="KW-0862">Zinc</keyword>
<feature type="region of interest" description="Disordered" evidence="6">
    <location>
        <begin position="1774"/>
        <end position="1806"/>
    </location>
</feature>
<proteinExistence type="predicted"/>
<feature type="compositionally biased region" description="Basic and acidic residues" evidence="6">
    <location>
        <begin position="1786"/>
        <end position="1798"/>
    </location>
</feature>
<dbReference type="InterPro" id="IPR036397">
    <property type="entry name" value="RNaseH_sf"/>
</dbReference>
<dbReference type="PANTHER" id="PTHR42648:SF21">
    <property type="entry name" value="CYSTEINE-RICH RLK (RECEPTOR-LIKE PROTEIN KINASE) 8"/>
    <property type="match status" value="1"/>
</dbReference>
<evidence type="ECO:0000256" key="5">
    <source>
        <dbReference type="SAM" id="Coils"/>
    </source>
</evidence>
<dbReference type="InterPro" id="IPR001584">
    <property type="entry name" value="Integrase_cat-core"/>
</dbReference>
<keyword evidence="10" id="KW-1185">Reference proteome</keyword>
<feature type="region of interest" description="Disordered" evidence="6">
    <location>
        <begin position="1892"/>
        <end position="1934"/>
    </location>
</feature>
<name>A0AAD8S934_LOLMU</name>
<feature type="compositionally biased region" description="Acidic residues" evidence="6">
    <location>
        <begin position="1904"/>
        <end position="1925"/>
    </location>
</feature>
<evidence type="ECO:0000256" key="4">
    <source>
        <dbReference type="PROSITE-ProRule" id="PRU00047"/>
    </source>
</evidence>
<dbReference type="SUPFAM" id="SSF57756">
    <property type="entry name" value="Retrovirus zinc finger-like domains"/>
    <property type="match status" value="1"/>
</dbReference>